<comment type="similarity">
    <text evidence="1">Belongs to the sigma-70 factor family. ECF subfamily.</text>
</comment>
<sequence length="234" mass="26056">MSTAEFSEPLPDAIRQHLGQALALAYAGLPDLQSTDRFRSLLAQLERSLIAHGDRNEREFREALLAYLPNLVRYAMSLTKDRTRADDLVQETLFKSWRHRGRFEPGTNLGAWLTTIMRNTFFSSFGRAKLEVQDPYDLAADRMATLPQQGAGLDLRDLQAAMDKLPPAMREALVLVAINEVSYEKAAEIMGCQIGTAKSRVHRARAQLASLLEQDAAGFEGDRIMLAACSNSMV</sequence>
<evidence type="ECO:0000256" key="2">
    <source>
        <dbReference type="ARBA" id="ARBA00023015"/>
    </source>
</evidence>
<protein>
    <recommendedName>
        <fullName evidence="9">RNA polymerase sigma factor</fullName>
    </recommendedName>
</protein>
<proteinExistence type="inferred from homology"/>
<dbReference type="InterPro" id="IPR036388">
    <property type="entry name" value="WH-like_DNA-bd_sf"/>
</dbReference>
<dbReference type="PANTHER" id="PTHR43133">
    <property type="entry name" value="RNA POLYMERASE ECF-TYPE SIGMA FACTO"/>
    <property type="match status" value="1"/>
</dbReference>
<dbReference type="Proteomes" id="UP001055125">
    <property type="component" value="Unassembled WGS sequence"/>
</dbReference>
<dbReference type="InterPro" id="IPR013249">
    <property type="entry name" value="RNA_pol_sigma70_r4_t2"/>
</dbReference>
<evidence type="ECO:0000313" key="8">
    <source>
        <dbReference type="Proteomes" id="UP001055125"/>
    </source>
</evidence>
<evidence type="ECO:0000256" key="4">
    <source>
        <dbReference type="ARBA" id="ARBA00023163"/>
    </source>
</evidence>
<keyword evidence="4" id="KW-0804">Transcription</keyword>
<dbReference type="RefSeq" id="WP_238242828.1">
    <property type="nucleotide sequence ID" value="NZ_BPQP01000012.1"/>
</dbReference>
<dbReference type="EMBL" id="BPQP01000012">
    <property type="protein sequence ID" value="GJD93629.1"/>
    <property type="molecule type" value="Genomic_DNA"/>
</dbReference>
<dbReference type="InterPro" id="IPR039425">
    <property type="entry name" value="RNA_pol_sigma-70-like"/>
</dbReference>
<keyword evidence="3" id="KW-0731">Sigma factor</keyword>
<keyword evidence="8" id="KW-1185">Reference proteome</keyword>
<dbReference type="InterPro" id="IPR007627">
    <property type="entry name" value="RNA_pol_sigma70_r2"/>
</dbReference>
<evidence type="ECO:0000256" key="3">
    <source>
        <dbReference type="ARBA" id="ARBA00023082"/>
    </source>
</evidence>
<dbReference type="SUPFAM" id="SSF88659">
    <property type="entry name" value="Sigma3 and sigma4 domains of RNA polymerase sigma factors"/>
    <property type="match status" value="1"/>
</dbReference>
<keyword evidence="2" id="KW-0805">Transcription regulation</keyword>
<accession>A0ABQ4RVA3</accession>
<organism evidence="7 8">
    <name type="scientific">Methylobacterium iners</name>
    <dbReference type="NCBI Taxonomy" id="418707"/>
    <lineage>
        <taxon>Bacteria</taxon>
        <taxon>Pseudomonadati</taxon>
        <taxon>Pseudomonadota</taxon>
        <taxon>Alphaproteobacteria</taxon>
        <taxon>Hyphomicrobiales</taxon>
        <taxon>Methylobacteriaceae</taxon>
        <taxon>Methylobacterium</taxon>
    </lineage>
</organism>
<dbReference type="PANTHER" id="PTHR43133:SF25">
    <property type="entry name" value="RNA POLYMERASE SIGMA FACTOR RFAY-RELATED"/>
    <property type="match status" value="1"/>
</dbReference>
<dbReference type="SUPFAM" id="SSF88946">
    <property type="entry name" value="Sigma2 domain of RNA polymerase sigma factors"/>
    <property type="match status" value="1"/>
</dbReference>
<dbReference type="Pfam" id="PF08281">
    <property type="entry name" value="Sigma70_r4_2"/>
    <property type="match status" value="1"/>
</dbReference>
<dbReference type="Gene3D" id="1.10.10.10">
    <property type="entry name" value="Winged helix-like DNA-binding domain superfamily/Winged helix DNA-binding domain"/>
    <property type="match status" value="1"/>
</dbReference>
<feature type="domain" description="RNA polymerase sigma factor 70 region 4 type 2" evidence="6">
    <location>
        <begin position="156"/>
        <end position="208"/>
    </location>
</feature>
<reference evidence="7" key="1">
    <citation type="journal article" date="2021" name="Front. Microbiol.">
        <title>Comprehensive Comparative Genomics and Phenotyping of Methylobacterium Species.</title>
        <authorList>
            <person name="Alessa O."/>
            <person name="Ogura Y."/>
            <person name="Fujitani Y."/>
            <person name="Takami H."/>
            <person name="Hayashi T."/>
            <person name="Sahin N."/>
            <person name="Tani A."/>
        </authorList>
    </citation>
    <scope>NUCLEOTIDE SEQUENCE</scope>
    <source>
        <strain evidence="7">DSM 19015</strain>
    </source>
</reference>
<evidence type="ECO:0008006" key="9">
    <source>
        <dbReference type="Google" id="ProtNLM"/>
    </source>
</evidence>
<evidence type="ECO:0000259" key="5">
    <source>
        <dbReference type="Pfam" id="PF04542"/>
    </source>
</evidence>
<comment type="caution">
    <text evidence="7">The sequence shown here is derived from an EMBL/GenBank/DDBJ whole genome shotgun (WGS) entry which is preliminary data.</text>
</comment>
<dbReference type="CDD" id="cd06171">
    <property type="entry name" value="Sigma70_r4"/>
    <property type="match status" value="1"/>
</dbReference>
<dbReference type="InterPro" id="IPR013325">
    <property type="entry name" value="RNA_pol_sigma_r2"/>
</dbReference>
<dbReference type="Pfam" id="PF04542">
    <property type="entry name" value="Sigma70_r2"/>
    <property type="match status" value="1"/>
</dbReference>
<feature type="domain" description="RNA polymerase sigma-70 region 2" evidence="5">
    <location>
        <begin position="66"/>
        <end position="127"/>
    </location>
</feature>
<dbReference type="NCBIfam" id="TIGR02937">
    <property type="entry name" value="sigma70-ECF"/>
    <property type="match status" value="1"/>
</dbReference>
<dbReference type="Gene3D" id="1.10.1740.10">
    <property type="match status" value="1"/>
</dbReference>
<evidence type="ECO:0000313" key="7">
    <source>
        <dbReference type="EMBL" id="GJD93629.1"/>
    </source>
</evidence>
<gene>
    <name evidence="7" type="ORF">OCOJLMKI_0825</name>
</gene>
<evidence type="ECO:0000256" key="1">
    <source>
        <dbReference type="ARBA" id="ARBA00010641"/>
    </source>
</evidence>
<dbReference type="InterPro" id="IPR013324">
    <property type="entry name" value="RNA_pol_sigma_r3/r4-like"/>
</dbReference>
<reference evidence="7" key="2">
    <citation type="submission" date="2021-08" db="EMBL/GenBank/DDBJ databases">
        <authorList>
            <person name="Tani A."/>
            <person name="Ola A."/>
            <person name="Ogura Y."/>
            <person name="Katsura K."/>
            <person name="Hayashi T."/>
        </authorList>
    </citation>
    <scope>NUCLEOTIDE SEQUENCE</scope>
    <source>
        <strain evidence="7">DSM 19015</strain>
    </source>
</reference>
<dbReference type="InterPro" id="IPR014284">
    <property type="entry name" value="RNA_pol_sigma-70_dom"/>
</dbReference>
<name>A0ABQ4RVA3_9HYPH</name>
<evidence type="ECO:0000259" key="6">
    <source>
        <dbReference type="Pfam" id="PF08281"/>
    </source>
</evidence>